<dbReference type="Proteomes" id="UP001172155">
    <property type="component" value="Unassembled WGS sequence"/>
</dbReference>
<organism evidence="2 3">
    <name type="scientific">Schizothecium vesticola</name>
    <dbReference type="NCBI Taxonomy" id="314040"/>
    <lineage>
        <taxon>Eukaryota</taxon>
        <taxon>Fungi</taxon>
        <taxon>Dikarya</taxon>
        <taxon>Ascomycota</taxon>
        <taxon>Pezizomycotina</taxon>
        <taxon>Sordariomycetes</taxon>
        <taxon>Sordariomycetidae</taxon>
        <taxon>Sordariales</taxon>
        <taxon>Schizotheciaceae</taxon>
        <taxon>Schizothecium</taxon>
    </lineage>
</organism>
<proteinExistence type="predicted"/>
<dbReference type="EMBL" id="JAUKUD010000005">
    <property type="protein sequence ID" value="KAK0742988.1"/>
    <property type="molecule type" value="Genomic_DNA"/>
</dbReference>
<accession>A0AA40EP92</accession>
<comment type="caution">
    <text evidence="2">The sequence shown here is derived from an EMBL/GenBank/DDBJ whole genome shotgun (WGS) entry which is preliminary data.</text>
</comment>
<evidence type="ECO:0000256" key="1">
    <source>
        <dbReference type="SAM" id="MobiDB-lite"/>
    </source>
</evidence>
<sequence>MGSGAPLARVRRAIFMGGRSVEEAPPDLPSEIVCVPAATWALFQDCPCFWSRIKCCRHYRKPQCHNCRCWYMVQHALSGDARVWRGRKGIFWLSRLKSRPTRTPAYLRPNARPCQVFGRFGLDSRSSIPPMKTEFEGHPRFRFSPIQVPSSKFHASNLCPDSSSPAALSRHHHARGHTGISREHPSPGLDSPGAESGPTVITRPLRPRPRPRHIIPGDLDYGIEIPFFSKNPLFFL</sequence>
<gene>
    <name evidence="2" type="ORF">B0T18DRAFT_173734</name>
</gene>
<evidence type="ECO:0000313" key="3">
    <source>
        <dbReference type="Proteomes" id="UP001172155"/>
    </source>
</evidence>
<dbReference type="AlphaFoldDB" id="A0AA40EP92"/>
<feature type="region of interest" description="Disordered" evidence="1">
    <location>
        <begin position="161"/>
        <end position="214"/>
    </location>
</feature>
<name>A0AA40EP92_9PEZI</name>
<protein>
    <submittedName>
        <fullName evidence="2">Uncharacterized protein</fullName>
    </submittedName>
</protein>
<reference evidence="2" key="1">
    <citation type="submission" date="2023-06" db="EMBL/GenBank/DDBJ databases">
        <title>Genome-scale phylogeny and comparative genomics of the fungal order Sordariales.</title>
        <authorList>
            <consortium name="Lawrence Berkeley National Laboratory"/>
            <person name="Hensen N."/>
            <person name="Bonometti L."/>
            <person name="Westerberg I."/>
            <person name="Brannstrom I.O."/>
            <person name="Guillou S."/>
            <person name="Cros-Aarteil S."/>
            <person name="Calhoun S."/>
            <person name="Haridas S."/>
            <person name="Kuo A."/>
            <person name="Mondo S."/>
            <person name="Pangilinan J."/>
            <person name="Riley R."/>
            <person name="LaButti K."/>
            <person name="Andreopoulos B."/>
            <person name="Lipzen A."/>
            <person name="Chen C."/>
            <person name="Yanf M."/>
            <person name="Daum C."/>
            <person name="Ng V."/>
            <person name="Clum A."/>
            <person name="Steindorff A."/>
            <person name="Ohm R."/>
            <person name="Martin F."/>
            <person name="Silar P."/>
            <person name="Natvig D."/>
            <person name="Lalanne C."/>
            <person name="Gautier V."/>
            <person name="Ament-velasquez S.L."/>
            <person name="Kruys A."/>
            <person name="Hutchinson M.I."/>
            <person name="Powell A.J."/>
            <person name="Barry K."/>
            <person name="Miller A.N."/>
            <person name="Grigoriev I.V."/>
            <person name="Debuchy R."/>
            <person name="Gladieux P."/>
            <person name="Thoren M.H."/>
            <person name="Johannesson H."/>
        </authorList>
    </citation>
    <scope>NUCLEOTIDE SEQUENCE</scope>
    <source>
        <strain evidence="2">SMH3187-1</strain>
    </source>
</reference>
<keyword evidence="3" id="KW-1185">Reference proteome</keyword>
<evidence type="ECO:0000313" key="2">
    <source>
        <dbReference type="EMBL" id="KAK0742988.1"/>
    </source>
</evidence>